<dbReference type="PANTHER" id="PTHR35794">
    <property type="entry name" value="CELL DIVISION PROTEIN DIVIVA"/>
    <property type="match status" value="1"/>
</dbReference>
<evidence type="ECO:0000313" key="9">
    <source>
        <dbReference type="EMBL" id="OIQ59488.1"/>
    </source>
</evidence>
<evidence type="ECO:0000256" key="2">
    <source>
        <dbReference type="ARBA" id="ARBA00009008"/>
    </source>
</evidence>
<evidence type="ECO:0000256" key="7">
    <source>
        <dbReference type="SAM" id="Coils"/>
    </source>
</evidence>
<organism evidence="9 10">
    <name type="scientific">Neomoorella thermoacetica</name>
    <name type="common">Clostridium thermoaceticum</name>
    <dbReference type="NCBI Taxonomy" id="1525"/>
    <lineage>
        <taxon>Bacteria</taxon>
        <taxon>Bacillati</taxon>
        <taxon>Bacillota</taxon>
        <taxon>Clostridia</taxon>
        <taxon>Neomoorellales</taxon>
        <taxon>Neomoorellaceae</taxon>
        <taxon>Neomoorella</taxon>
    </lineage>
</organism>
<comment type="similarity">
    <text evidence="2">Belongs to the DivIVA family.</text>
</comment>
<dbReference type="OrthoDB" id="9815492at2"/>
<evidence type="ECO:0000256" key="4">
    <source>
        <dbReference type="ARBA" id="ARBA00022618"/>
    </source>
</evidence>
<evidence type="ECO:0000256" key="5">
    <source>
        <dbReference type="ARBA" id="ARBA00023054"/>
    </source>
</evidence>
<feature type="coiled-coil region" evidence="7">
    <location>
        <begin position="28"/>
        <end position="123"/>
    </location>
</feature>
<dbReference type="NCBIfam" id="TIGR03544">
    <property type="entry name" value="DivI1A_domain"/>
    <property type="match status" value="1"/>
</dbReference>
<evidence type="ECO:0000256" key="3">
    <source>
        <dbReference type="ARBA" id="ARBA00022490"/>
    </source>
</evidence>
<keyword evidence="6" id="KW-0131">Cell cycle</keyword>
<accession>A0A1J5NMG5</accession>
<name>A0A1J5NMG5_NEOTH</name>
<dbReference type="AlphaFoldDB" id="A0A1J5NMG5"/>
<evidence type="ECO:0000256" key="8">
    <source>
        <dbReference type="SAM" id="MobiDB-lite"/>
    </source>
</evidence>
<dbReference type="PANTHER" id="PTHR35794:SF2">
    <property type="entry name" value="CELL DIVISION PROTEIN DIVIVA"/>
    <property type="match status" value="1"/>
</dbReference>
<evidence type="ECO:0000256" key="6">
    <source>
        <dbReference type="ARBA" id="ARBA00023306"/>
    </source>
</evidence>
<reference evidence="9 10" key="1">
    <citation type="submission" date="2016-08" db="EMBL/GenBank/DDBJ databases">
        <title>Genome-based comparison of Moorella thermoacetic strains.</title>
        <authorList>
            <person name="Poehlein A."/>
            <person name="Bengelsdorf F.R."/>
            <person name="Esser C."/>
            <person name="Duerre P."/>
            <person name="Daniel R."/>
        </authorList>
    </citation>
    <scope>NUCLEOTIDE SEQUENCE [LARGE SCALE GENOMIC DNA]</scope>
    <source>
        <strain evidence="9 10">DSM 21394</strain>
    </source>
</reference>
<dbReference type="InterPro" id="IPR007793">
    <property type="entry name" value="DivIVA_fam"/>
</dbReference>
<dbReference type="GO" id="GO:0051301">
    <property type="term" value="P:cell division"/>
    <property type="evidence" value="ECO:0007669"/>
    <property type="project" value="UniProtKB-KW"/>
</dbReference>
<gene>
    <name evidence="9" type="primary">divIVA</name>
    <name evidence="9" type="ORF">MOTE_11690</name>
</gene>
<sequence length="183" mass="21515">MLTPLDINKKEFHRSFRGYNCEEVDEFLEQILRDYGQVYRENQEMREKNQRLSEELERYARLEQTLKDALVMAQQAADEMRQNVQREAELKLQEAENKAREILNQARARAEKVERYQRDLEASTRAFKMRLRSLLQAQLELLEDRVEAEVAATADQGEQPQEPGPGTGEIRDCKLDPCNQEQV</sequence>
<comment type="caution">
    <text evidence="9">The sequence shown here is derived from an EMBL/GenBank/DDBJ whole genome shotgun (WGS) entry which is preliminary data.</text>
</comment>
<dbReference type="GO" id="GO:0005737">
    <property type="term" value="C:cytoplasm"/>
    <property type="evidence" value="ECO:0007669"/>
    <property type="project" value="UniProtKB-SubCell"/>
</dbReference>
<proteinExistence type="inferred from homology"/>
<comment type="subcellular location">
    <subcellularLocation>
        <location evidence="1">Cytoplasm</location>
    </subcellularLocation>
</comment>
<keyword evidence="3" id="KW-0963">Cytoplasm</keyword>
<dbReference type="Proteomes" id="UP000182811">
    <property type="component" value="Unassembled WGS sequence"/>
</dbReference>
<dbReference type="Pfam" id="PF05103">
    <property type="entry name" value="DivIVA"/>
    <property type="match status" value="1"/>
</dbReference>
<dbReference type="Gene3D" id="6.10.250.660">
    <property type="match status" value="1"/>
</dbReference>
<dbReference type="EMBL" id="MDDC01000008">
    <property type="protein sequence ID" value="OIQ59488.1"/>
    <property type="molecule type" value="Genomic_DNA"/>
</dbReference>
<evidence type="ECO:0000256" key="1">
    <source>
        <dbReference type="ARBA" id="ARBA00004496"/>
    </source>
</evidence>
<keyword evidence="4" id="KW-0132">Cell division</keyword>
<evidence type="ECO:0000313" key="10">
    <source>
        <dbReference type="Proteomes" id="UP000182811"/>
    </source>
</evidence>
<keyword evidence="5 7" id="KW-0175">Coiled coil</keyword>
<feature type="region of interest" description="Disordered" evidence="8">
    <location>
        <begin position="150"/>
        <end position="183"/>
    </location>
</feature>
<dbReference type="InterPro" id="IPR019933">
    <property type="entry name" value="DivIVA_domain"/>
</dbReference>
<protein>
    <submittedName>
        <fullName evidence="9">Septum site-determining protein DivIVA</fullName>
    </submittedName>
</protein>